<feature type="chain" id="PRO_5007824191" description="PepSY domain-containing protein" evidence="2">
    <location>
        <begin position="27"/>
        <end position="107"/>
    </location>
</feature>
<dbReference type="EMBL" id="CP014841">
    <property type="protein sequence ID" value="AND71005.1"/>
    <property type="molecule type" value="Genomic_DNA"/>
</dbReference>
<accession>A0A161JDE8</accession>
<evidence type="ECO:0000313" key="4">
    <source>
        <dbReference type="Proteomes" id="UP000077255"/>
    </source>
</evidence>
<keyword evidence="2" id="KW-0732">Signal</keyword>
<organism evidence="3 4">
    <name type="scientific">Dyella thiooxydans</name>
    <dbReference type="NCBI Taxonomy" id="445710"/>
    <lineage>
        <taxon>Bacteria</taxon>
        <taxon>Pseudomonadati</taxon>
        <taxon>Pseudomonadota</taxon>
        <taxon>Gammaproteobacteria</taxon>
        <taxon>Lysobacterales</taxon>
        <taxon>Rhodanobacteraceae</taxon>
        <taxon>Dyella</taxon>
    </lineage>
</organism>
<protein>
    <recommendedName>
        <fullName evidence="5">PepSY domain-containing protein</fullName>
    </recommendedName>
</protein>
<proteinExistence type="predicted"/>
<dbReference type="AlphaFoldDB" id="A0A161JDE8"/>
<keyword evidence="4" id="KW-1185">Reference proteome</keyword>
<evidence type="ECO:0000256" key="2">
    <source>
        <dbReference type="SAM" id="SignalP"/>
    </source>
</evidence>
<dbReference type="STRING" id="445710.ATSB10_35510"/>
<evidence type="ECO:0000256" key="1">
    <source>
        <dbReference type="SAM" id="MobiDB-lite"/>
    </source>
</evidence>
<name>A0A161JDE8_9GAMM</name>
<sequence length="107" mass="11644">MTPKTLILTRLLVVPLLLAAAGPCLAKQDTNLTLDQAVEQVQHDTGGKVLSADRREFGRRTEYRIKVLTPGGYVRTVTVPSESDRRPAPAQSTKNPAGNGRGNKEKH</sequence>
<dbReference type="KEGG" id="dtx:ATSB10_35510"/>
<dbReference type="Proteomes" id="UP000077255">
    <property type="component" value="Chromosome"/>
</dbReference>
<dbReference type="PATRIC" id="fig|445710.3.peg.3550"/>
<dbReference type="OrthoDB" id="5772157at2"/>
<evidence type="ECO:0008006" key="5">
    <source>
        <dbReference type="Google" id="ProtNLM"/>
    </source>
</evidence>
<dbReference type="RefSeq" id="WP_017460551.1">
    <property type="nucleotide sequence ID" value="NZ_CP014841.1"/>
</dbReference>
<feature type="region of interest" description="Disordered" evidence="1">
    <location>
        <begin position="76"/>
        <end position="107"/>
    </location>
</feature>
<reference evidence="3 4" key="1">
    <citation type="submission" date="2016-02" db="EMBL/GenBank/DDBJ databases">
        <title>Complete genome sequencing and analysis of ATSB10, Dyella thiooxydans isolated from rhizosphere soil of sunflower (Helianthus annuus L.).</title>
        <authorList>
            <person name="Lee Y."/>
            <person name="Hwangbo K."/>
            <person name="Chung H."/>
            <person name="Yoo J."/>
            <person name="Kim K.Y."/>
            <person name="Sa T.M."/>
            <person name="Um Y."/>
            <person name="Madhaiyan M."/>
        </authorList>
    </citation>
    <scope>NUCLEOTIDE SEQUENCE [LARGE SCALE GENOMIC DNA]</scope>
    <source>
        <strain evidence="3 4">ATSB10</strain>
    </source>
</reference>
<evidence type="ECO:0000313" key="3">
    <source>
        <dbReference type="EMBL" id="AND71005.1"/>
    </source>
</evidence>
<feature type="signal peptide" evidence="2">
    <location>
        <begin position="1"/>
        <end position="26"/>
    </location>
</feature>
<gene>
    <name evidence="3" type="ORF">ATSB10_35510</name>
</gene>